<evidence type="ECO:0000256" key="4">
    <source>
        <dbReference type="PIRSR" id="PIRSR000390-2"/>
    </source>
</evidence>
<name>A0A7W4KE04_9PROT</name>
<gene>
    <name evidence="6" type="ORF">HLH27_09045</name>
</gene>
<comment type="caution">
    <text evidence="6">The sequence shown here is derived from an EMBL/GenBank/DDBJ whole genome shotgun (WGS) entry which is preliminary data.</text>
</comment>
<dbReference type="Pfam" id="PF01041">
    <property type="entry name" value="DegT_DnrJ_EryC1"/>
    <property type="match status" value="1"/>
</dbReference>
<evidence type="ECO:0000256" key="1">
    <source>
        <dbReference type="ARBA" id="ARBA00022898"/>
    </source>
</evidence>
<dbReference type="Gene3D" id="3.40.640.10">
    <property type="entry name" value="Type I PLP-dependent aspartate aminotransferase-like (Major domain)"/>
    <property type="match status" value="1"/>
</dbReference>
<dbReference type="PANTHER" id="PTHR30244:SF9">
    <property type="entry name" value="PROTEIN RV3402C"/>
    <property type="match status" value="1"/>
</dbReference>
<dbReference type="InterPro" id="IPR015421">
    <property type="entry name" value="PyrdxlP-dep_Trfase_major"/>
</dbReference>
<dbReference type="InterPro" id="IPR015424">
    <property type="entry name" value="PyrdxlP-dep_Trfase"/>
</dbReference>
<keyword evidence="6" id="KW-0032">Aminotransferase</keyword>
<dbReference type="PIRSF" id="PIRSF000390">
    <property type="entry name" value="PLP_StrS"/>
    <property type="match status" value="1"/>
</dbReference>
<dbReference type="Proteomes" id="UP000540556">
    <property type="component" value="Unassembled WGS sequence"/>
</dbReference>
<sequence length="362" mass="40050">MLPPVEQLASRMAEIWDAQWLTNGGPKHAALETALGTYLDAANISLFNNGTIALITACQALRLSGEVITTPFTFAATPHVLSWNNITPVFADIDPVTMNLDPRNIEPLITNRTSAILAVHVFGTPCDVEGMQTIADRHGLKVIYDGAHAFGTTVGGRSVTSFGDATMLSFHATKLFHTAEGGALVVQNSEIKKRVDFLKNFGIQDETTVLMPGINGKMSELHAALGLLTLNMVADERKRRQVIADIYRERLGDRPELVMPPVVEGATLSQQYFAIRVRNSESRVSRDYLFDKLRQYNIYTRKYFYPLCSNYSCYRMLPSAQDHLLPVAQQVAEEVLCLPFYGGLSAQDVHRICDAILFILAA</sequence>
<dbReference type="GO" id="GO:0008483">
    <property type="term" value="F:transaminase activity"/>
    <property type="evidence" value="ECO:0007669"/>
    <property type="project" value="UniProtKB-KW"/>
</dbReference>
<evidence type="ECO:0000313" key="7">
    <source>
        <dbReference type="Proteomes" id="UP000540556"/>
    </source>
</evidence>
<accession>A0A7W4KE04</accession>
<protein>
    <submittedName>
        <fullName evidence="6">DegT/DnrJ/EryC1/StrS family aminotransferase</fullName>
    </submittedName>
</protein>
<keyword evidence="7" id="KW-1185">Reference proteome</keyword>
<reference evidence="6 7" key="1">
    <citation type="submission" date="2020-04" db="EMBL/GenBank/DDBJ databases">
        <title>Description of novel Gluconacetobacter.</title>
        <authorList>
            <person name="Sombolestani A."/>
        </authorList>
    </citation>
    <scope>NUCLEOTIDE SEQUENCE [LARGE SCALE GENOMIC DNA]</scope>
    <source>
        <strain evidence="6 7">LMG 27800</strain>
    </source>
</reference>
<dbReference type="AlphaFoldDB" id="A0A7W4KE04"/>
<evidence type="ECO:0000256" key="3">
    <source>
        <dbReference type="PIRSR" id="PIRSR000390-1"/>
    </source>
</evidence>
<evidence type="ECO:0000313" key="6">
    <source>
        <dbReference type="EMBL" id="MBB2205161.1"/>
    </source>
</evidence>
<evidence type="ECO:0000256" key="2">
    <source>
        <dbReference type="ARBA" id="ARBA00037999"/>
    </source>
</evidence>
<proteinExistence type="inferred from homology"/>
<dbReference type="EMBL" id="JABEQK010000006">
    <property type="protein sequence ID" value="MBB2205161.1"/>
    <property type="molecule type" value="Genomic_DNA"/>
</dbReference>
<keyword evidence="6" id="KW-0808">Transferase</keyword>
<dbReference type="PANTHER" id="PTHR30244">
    <property type="entry name" value="TRANSAMINASE"/>
    <property type="match status" value="1"/>
</dbReference>
<keyword evidence="1 4" id="KW-0663">Pyridoxal phosphate</keyword>
<feature type="active site" description="Proton acceptor" evidence="3">
    <location>
        <position position="174"/>
    </location>
</feature>
<organism evidence="6 7">
    <name type="scientific">Gluconacetobacter takamatsuzukensis</name>
    <dbReference type="NCBI Taxonomy" id="1286190"/>
    <lineage>
        <taxon>Bacteria</taxon>
        <taxon>Pseudomonadati</taxon>
        <taxon>Pseudomonadota</taxon>
        <taxon>Alphaproteobacteria</taxon>
        <taxon>Acetobacterales</taxon>
        <taxon>Acetobacteraceae</taxon>
        <taxon>Gluconacetobacter</taxon>
    </lineage>
</organism>
<feature type="modified residue" description="N6-(pyridoxal phosphate)lysine" evidence="4">
    <location>
        <position position="174"/>
    </location>
</feature>
<dbReference type="CDD" id="cd00616">
    <property type="entry name" value="AHBA_syn"/>
    <property type="match status" value="1"/>
</dbReference>
<dbReference type="SUPFAM" id="SSF53383">
    <property type="entry name" value="PLP-dependent transferases"/>
    <property type="match status" value="1"/>
</dbReference>
<dbReference type="GO" id="GO:0030170">
    <property type="term" value="F:pyridoxal phosphate binding"/>
    <property type="evidence" value="ECO:0007669"/>
    <property type="project" value="TreeGrafter"/>
</dbReference>
<dbReference type="InterPro" id="IPR000653">
    <property type="entry name" value="DegT/StrS_aminotransferase"/>
</dbReference>
<evidence type="ECO:0000256" key="5">
    <source>
        <dbReference type="RuleBase" id="RU004508"/>
    </source>
</evidence>
<comment type="similarity">
    <text evidence="2 5">Belongs to the DegT/DnrJ/EryC1 family.</text>
</comment>
<dbReference type="GO" id="GO:0000271">
    <property type="term" value="P:polysaccharide biosynthetic process"/>
    <property type="evidence" value="ECO:0007669"/>
    <property type="project" value="TreeGrafter"/>
</dbReference>